<comment type="caution">
    <text evidence="2">The sequence shown here is derived from an EMBL/GenBank/DDBJ whole genome shotgun (WGS) entry which is preliminary data.</text>
</comment>
<name>A0A9P7UJP6_9PEZI</name>
<feature type="domain" description="DUF6546" evidence="1">
    <location>
        <begin position="255"/>
        <end position="392"/>
    </location>
</feature>
<dbReference type="Pfam" id="PF20183">
    <property type="entry name" value="DUF6546"/>
    <property type="match status" value="1"/>
</dbReference>
<keyword evidence="3" id="KW-1185">Reference proteome</keyword>
<gene>
    <name evidence="2" type="ORF">JMJ77_006585</name>
</gene>
<dbReference type="AlphaFoldDB" id="A0A9P7UJP6"/>
<evidence type="ECO:0000313" key="2">
    <source>
        <dbReference type="EMBL" id="KAG7059217.1"/>
    </source>
</evidence>
<accession>A0A9P7UJP6</accession>
<dbReference type="InterPro" id="IPR046676">
    <property type="entry name" value="DUF6546"/>
</dbReference>
<dbReference type="EMBL" id="JAESDN010000001">
    <property type="protein sequence ID" value="KAG7059217.1"/>
    <property type="molecule type" value="Genomic_DNA"/>
</dbReference>
<sequence length="449" mass="51961">MTTFKSEAQWSDLPQEIRDKILEYVPGRFAGICRDWQNTIEPRNFRVLQVGSDDQSLETLAKAFHNKYWRQSYVKHIWFKIQLPGHCIKNRSRRQTHEEIAADRGCFAINIFINLEISASLPNDVGNSCGIEGLLDYWQQQQRYVFAPISLGNLSLPYVNCVTGLSILRRNMRRIQLAPFAETLSKYLPRLRTTHFEPWRHLSTREQNSSDNDLTTMLASWSYREKPLLSKIHIFEHGGLHMLYNWCLSVRLGLVGTLFIRSLDLEELVICNIVDAIHFFAACTSRVCVHISPLPWQHLRVLMMTSQEISSRKKPELINALLSQAGRVAKMMPALRVIELYGAWRESAGVFRYLVTGNSAEITWVSTWEFKLGDEPKHIWWDVAQLREDRLVLQFALERHLRTYDGPSHFVHQWLVTRGLALHSSSSAALGHHDLPDPLRRILGIRDVP</sequence>
<reference evidence="2" key="1">
    <citation type="submission" date="2021-05" db="EMBL/GenBank/DDBJ databases">
        <title>Comparative genomics of three Colletotrichum scovillei strains and genetic complementation revealed genes involved fungal growth and virulence on chili pepper.</title>
        <authorList>
            <person name="Hsieh D.-K."/>
            <person name="Chuang S.-C."/>
            <person name="Chen C.-Y."/>
            <person name="Chao Y.-T."/>
            <person name="Lu M.-Y.J."/>
            <person name="Lee M.-H."/>
            <person name="Shih M.-C."/>
        </authorList>
    </citation>
    <scope>NUCLEOTIDE SEQUENCE</scope>
    <source>
        <strain evidence="2">Coll-153</strain>
    </source>
</reference>
<protein>
    <submittedName>
        <fullName evidence="2">Oxoglutarate iron-dependent oxygenase</fullName>
    </submittedName>
</protein>
<evidence type="ECO:0000259" key="1">
    <source>
        <dbReference type="Pfam" id="PF20183"/>
    </source>
</evidence>
<evidence type="ECO:0000313" key="3">
    <source>
        <dbReference type="Proteomes" id="UP000699042"/>
    </source>
</evidence>
<dbReference type="Proteomes" id="UP000699042">
    <property type="component" value="Unassembled WGS sequence"/>
</dbReference>
<organism evidence="2 3">
    <name type="scientific">Colletotrichum scovillei</name>
    <dbReference type="NCBI Taxonomy" id="1209932"/>
    <lineage>
        <taxon>Eukaryota</taxon>
        <taxon>Fungi</taxon>
        <taxon>Dikarya</taxon>
        <taxon>Ascomycota</taxon>
        <taxon>Pezizomycotina</taxon>
        <taxon>Sordariomycetes</taxon>
        <taxon>Hypocreomycetidae</taxon>
        <taxon>Glomerellales</taxon>
        <taxon>Glomerellaceae</taxon>
        <taxon>Colletotrichum</taxon>
        <taxon>Colletotrichum acutatum species complex</taxon>
    </lineage>
</organism>
<proteinExistence type="predicted"/>